<dbReference type="EMBL" id="FNNO01000001">
    <property type="protein sequence ID" value="SDW06749.1"/>
    <property type="molecule type" value="Genomic_DNA"/>
</dbReference>
<dbReference type="RefSeq" id="WP_092721340.1">
    <property type="nucleotide sequence ID" value="NZ_FNNO01000001.1"/>
</dbReference>
<organism evidence="1 2">
    <name type="scientific">Hydrobacter penzbergensis</name>
    <dbReference type="NCBI Taxonomy" id="1235997"/>
    <lineage>
        <taxon>Bacteria</taxon>
        <taxon>Pseudomonadati</taxon>
        <taxon>Bacteroidota</taxon>
        <taxon>Chitinophagia</taxon>
        <taxon>Chitinophagales</taxon>
        <taxon>Chitinophagaceae</taxon>
        <taxon>Hydrobacter</taxon>
    </lineage>
</organism>
<protein>
    <submittedName>
        <fullName evidence="1">Uncharacterized metal-binding protein YceD, DUF177 family</fullName>
    </submittedName>
</protein>
<gene>
    <name evidence="1" type="ORF">SAMN05444410_101158</name>
</gene>
<dbReference type="AlphaFoldDB" id="A0A8X8IE18"/>
<dbReference type="Pfam" id="PF02620">
    <property type="entry name" value="YceD"/>
    <property type="match status" value="1"/>
</dbReference>
<reference evidence="1 2" key="1">
    <citation type="submission" date="2016-10" db="EMBL/GenBank/DDBJ databases">
        <authorList>
            <person name="Varghese N."/>
            <person name="Submissions S."/>
        </authorList>
    </citation>
    <scope>NUCLEOTIDE SEQUENCE [LARGE SCALE GENOMIC DNA]</scope>
    <source>
        <strain evidence="1 2">DSM 25353</strain>
    </source>
</reference>
<evidence type="ECO:0000313" key="2">
    <source>
        <dbReference type="Proteomes" id="UP000198711"/>
    </source>
</evidence>
<proteinExistence type="predicted"/>
<keyword evidence="2" id="KW-1185">Reference proteome</keyword>
<sequence length="181" mass="21105">MSHRREYEIAFVGLKPGIHVYEYRVDDKFFAPYGKQDFSNCDANIKLSLDKKNGFMQLRFDIDGAVEATCDRCGNPLHLQLWDEFNIIVKMVDEPDTMNEQEDDPDVYYISRGESHLYLSGWIYEFINLSIPLQKICGEDEKGKSKCNAEVLEKLKQMEEGTKKDDKNTVWKGLDQFKNLE</sequence>
<dbReference type="Proteomes" id="UP000198711">
    <property type="component" value="Unassembled WGS sequence"/>
</dbReference>
<name>A0A8X8IE18_9BACT</name>
<accession>A0A8X8IE18</accession>
<evidence type="ECO:0000313" key="1">
    <source>
        <dbReference type="EMBL" id="SDW06749.1"/>
    </source>
</evidence>
<dbReference type="InterPro" id="IPR003772">
    <property type="entry name" value="YceD"/>
</dbReference>
<comment type="caution">
    <text evidence="1">The sequence shown here is derived from an EMBL/GenBank/DDBJ whole genome shotgun (WGS) entry which is preliminary data.</text>
</comment>